<evidence type="ECO:0000313" key="1">
    <source>
        <dbReference type="EMBL" id="MEY9473031.1"/>
    </source>
</evidence>
<gene>
    <name evidence="1" type="ORF">ABH992_005430</name>
</gene>
<dbReference type="EMBL" id="JBGBZN010000002">
    <property type="protein sequence ID" value="MEY9473031.1"/>
    <property type="molecule type" value="Genomic_DNA"/>
</dbReference>
<proteinExistence type="predicted"/>
<sequence length="45" mass="4778">MLNTLLNETAEDADIIFILSSNRPEAIEAAPASRSYRSGNRGAAA</sequence>
<accession>A0ABV4GNI1</accession>
<protein>
    <recommendedName>
        <fullName evidence="3">ATPase AAA-type core domain-containing protein</fullName>
    </recommendedName>
</protein>
<evidence type="ECO:0000313" key="2">
    <source>
        <dbReference type="Proteomes" id="UP001565474"/>
    </source>
</evidence>
<reference evidence="1 2" key="1">
    <citation type="submission" date="2024-07" db="EMBL/GenBank/DDBJ databases">
        <title>Genomic Encyclopedia of Type Strains, Phase V (KMG-V): Genome sequencing to study the core and pangenomes of soil and plant-associated prokaryotes.</title>
        <authorList>
            <person name="Whitman W."/>
        </authorList>
    </citation>
    <scope>NUCLEOTIDE SEQUENCE [LARGE SCALE GENOMIC DNA]</scope>
    <source>
        <strain evidence="1 2">USDA 222</strain>
    </source>
</reference>
<organism evidence="1 2">
    <name type="scientific">Bradyrhizobium yuanmingense</name>
    <dbReference type="NCBI Taxonomy" id="108015"/>
    <lineage>
        <taxon>Bacteria</taxon>
        <taxon>Pseudomonadati</taxon>
        <taxon>Pseudomonadota</taxon>
        <taxon>Alphaproteobacteria</taxon>
        <taxon>Hyphomicrobiales</taxon>
        <taxon>Nitrobacteraceae</taxon>
        <taxon>Bradyrhizobium</taxon>
    </lineage>
</organism>
<dbReference type="RefSeq" id="WP_225136127.1">
    <property type="nucleotide sequence ID" value="NZ_JADYWB010000020.1"/>
</dbReference>
<evidence type="ECO:0008006" key="3">
    <source>
        <dbReference type="Google" id="ProtNLM"/>
    </source>
</evidence>
<comment type="caution">
    <text evidence="1">The sequence shown here is derived from an EMBL/GenBank/DDBJ whole genome shotgun (WGS) entry which is preliminary data.</text>
</comment>
<name>A0ABV4GNI1_9BRAD</name>
<keyword evidence="2" id="KW-1185">Reference proteome</keyword>
<dbReference type="Proteomes" id="UP001565474">
    <property type="component" value="Unassembled WGS sequence"/>
</dbReference>